<reference evidence="1" key="2">
    <citation type="journal article" date="2021" name="Genome Biol. Evol.">
        <title>Developing a high-quality reference genome for a parasitic bivalve with doubly uniparental inheritance (Bivalvia: Unionida).</title>
        <authorList>
            <person name="Smith C.H."/>
        </authorList>
    </citation>
    <scope>NUCLEOTIDE SEQUENCE</scope>
    <source>
        <strain evidence="1">CHS0354</strain>
        <tissue evidence="1">Mantle</tissue>
    </source>
</reference>
<comment type="caution">
    <text evidence="1">The sequence shown here is derived from an EMBL/GenBank/DDBJ whole genome shotgun (WGS) entry which is preliminary data.</text>
</comment>
<accession>A0AAE0SQX6</accession>
<dbReference type="EMBL" id="JAEAOA010001336">
    <property type="protein sequence ID" value="KAK3596171.1"/>
    <property type="molecule type" value="Genomic_DNA"/>
</dbReference>
<reference evidence="1" key="1">
    <citation type="journal article" date="2021" name="Genome Biol. Evol.">
        <title>A High-Quality Reference Genome for a Parasitic Bivalve with Doubly Uniparental Inheritance (Bivalvia: Unionida).</title>
        <authorList>
            <person name="Smith C.H."/>
        </authorList>
    </citation>
    <scope>NUCLEOTIDE SEQUENCE</scope>
    <source>
        <strain evidence="1">CHS0354</strain>
    </source>
</reference>
<dbReference type="Proteomes" id="UP001195483">
    <property type="component" value="Unassembled WGS sequence"/>
</dbReference>
<protein>
    <submittedName>
        <fullName evidence="1">Uncharacterized protein</fullName>
    </submittedName>
</protein>
<evidence type="ECO:0000313" key="1">
    <source>
        <dbReference type="EMBL" id="KAK3596171.1"/>
    </source>
</evidence>
<dbReference type="AlphaFoldDB" id="A0AAE0SQX6"/>
<gene>
    <name evidence="1" type="ORF">CHS0354_022037</name>
</gene>
<organism evidence="1 2">
    <name type="scientific">Potamilus streckersoni</name>
    <dbReference type="NCBI Taxonomy" id="2493646"/>
    <lineage>
        <taxon>Eukaryota</taxon>
        <taxon>Metazoa</taxon>
        <taxon>Spiralia</taxon>
        <taxon>Lophotrochozoa</taxon>
        <taxon>Mollusca</taxon>
        <taxon>Bivalvia</taxon>
        <taxon>Autobranchia</taxon>
        <taxon>Heteroconchia</taxon>
        <taxon>Palaeoheterodonta</taxon>
        <taxon>Unionida</taxon>
        <taxon>Unionoidea</taxon>
        <taxon>Unionidae</taxon>
        <taxon>Ambleminae</taxon>
        <taxon>Lampsilini</taxon>
        <taxon>Potamilus</taxon>
    </lineage>
</organism>
<reference evidence="1" key="3">
    <citation type="submission" date="2023-05" db="EMBL/GenBank/DDBJ databases">
        <authorList>
            <person name="Smith C.H."/>
        </authorList>
    </citation>
    <scope>NUCLEOTIDE SEQUENCE</scope>
    <source>
        <strain evidence="1">CHS0354</strain>
        <tissue evidence="1">Mantle</tissue>
    </source>
</reference>
<evidence type="ECO:0000313" key="2">
    <source>
        <dbReference type="Proteomes" id="UP001195483"/>
    </source>
</evidence>
<sequence length="93" mass="9994">MERITTFVLLITVQTRSATIGRNRVAVAELLAMLVAAATTKASTREITQGDSVPSTSSLVLIQSDNPDCCKSFKKDCTVSNLSASLKVYDRLA</sequence>
<name>A0AAE0SQX6_9BIVA</name>
<keyword evidence="2" id="KW-1185">Reference proteome</keyword>
<proteinExistence type="predicted"/>